<evidence type="ECO:0000259" key="2">
    <source>
        <dbReference type="Pfam" id="PF01266"/>
    </source>
</evidence>
<dbReference type="EMBL" id="DS469527">
    <property type="protein sequence ID" value="EDO46472.1"/>
    <property type="molecule type" value="Genomic_DNA"/>
</dbReference>
<evidence type="ECO:0000259" key="4">
    <source>
        <dbReference type="Pfam" id="PF08669"/>
    </source>
</evidence>
<accession>A7RQ00</accession>
<dbReference type="GO" id="GO:0005759">
    <property type="term" value="C:mitochondrial matrix"/>
    <property type="evidence" value="ECO:0000318"/>
    <property type="project" value="GO_Central"/>
</dbReference>
<dbReference type="InterPro" id="IPR006222">
    <property type="entry name" value="GCVT_N"/>
</dbReference>
<feature type="domain" description="Aminomethyltransferase C-terminal" evidence="4">
    <location>
        <begin position="719"/>
        <end position="798"/>
    </location>
</feature>
<dbReference type="SUPFAM" id="SSF51905">
    <property type="entry name" value="FAD/NAD(P)-binding domain"/>
    <property type="match status" value="1"/>
</dbReference>
<dbReference type="Gene3D" id="2.40.30.110">
    <property type="entry name" value="Aminomethyltransferase beta-barrel domains"/>
    <property type="match status" value="1"/>
</dbReference>
<evidence type="ECO:0000313" key="7">
    <source>
        <dbReference type="Proteomes" id="UP000001593"/>
    </source>
</evidence>
<dbReference type="InterPro" id="IPR013977">
    <property type="entry name" value="GcvT_C"/>
</dbReference>
<dbReference type="Gene3D" id="3.30.9.10">
    <property type="entry name" value="D-Amino Acid Oxidase, subunit A, domain 2"/>
    <property type="match status" value="1"/>
</dbReference>
<reference evidence="6 7" key="1">
    <citation type="journal article" date="2007" name="Science">
        <title>Sea anemone genome reveals ancestral eumetazoan gene repertoire and genomic organization.</title>
        <authorList>
            <person name="Putnam N.H."/>
            <person name="Srivastava M."/>
            <person name="Hellsten U."/>
            <person name="Dirks B."/>
            <person name="Chapman J."/>
            <person name="Salamov A."/>
            <person name="Terry A."/>
            <person name="Shapiro H."/>
            <person name="Lindquist E."/>
            <person name="Kapitonov V.V."/>
            <person name="Jurka J."/>
            <person name="Genikhovich G."/>
            <person name="Grigoriev I.V."/>
            <person name="Lucas S.M."/>
            <person name="Steele R.E."/>
            <person name="Finnerty J.R."/>
            <person name="Technau U."/>
            <person name="Martindale M.Q."/>
            <person name="Rokhsar D.S."/>
        </authorList>
    </citation>
    <scope>NUCLEOTIDE SEQUENCE [LARGE SCALE GENOMIC DNA]</scope>
    <source>
        <strain evidence="7">CH2 X CH6</strain>
    </source>
</reference>
<feature type="domain" description="FAD dependent oxidoreductase" evidence="2">
    <location>
        <begin position="10"/>
        <end position="366"/>
    </location>
</feature>
<dbReference type="InterPro" id="IPR027266">
    <property type="entry name" value="TrmE/GcvT-like"/>
</dbReference>
<dbReference type="eggNOG" id="KOG2844">
    <property type="taxonomic scope" value="Eukaryota"/>
</dbReference>
<dbReference type="InterPro" id="IPR006076">
    <property type="entry name" value="FAD-dep_OxRdtase"/>
</dbReference>
<sequence length="808" mass="89304">SADLPTQAQIVIGGGGVWGCSVAYHLAKEGWKDIVLLEQGSLSGGTTWHAAGILGKLRGTEVETRISDYAATCYSQLERETGQETGFKKCGGLLLARTRDRFTLLKRMLVKARAFGIELDLISPEEAKEKFPFMRADDVKGALWLPDEGVISPSDLCSSFGKGATLNGVKIHQKTAIAEVLTDGRDVTGVRTDKGDISCQIFVNCAGMWARQLGLKCASPVHIPLHPVEHFYIITQPIGASHMLPMLRDPDGHVYFREWGGGICAGGLEPIAKPVFTQGVPRHFEFQLFQEDWDQFECLMGEIIHRIPEMERTEIRQMVNGPESFTPDGRCIMGEAPNVRNYFVAAGACTNGIANAAGVGRLLSEWITKGRPPLNVSCLDIKRFSHHHNNLSYLRERIRGMVGYQYSIPYPRRECSFARPLKCPVLYTLLDEAGASWGERMGWETPNWFRIDNNSKTLGTFGRPPWLANVEQEYRACKEGVGLVDLTSTGILEIKSQDVHGCVDLLQKLCIDDADIPINGVLHTAMLNHDGGFELQCTLVRTHPNRFLLLAKPSYLVRAISWVTRHAADDVTVTDLQSNCSILGVLGPTSRDLMQPLTQTPLGIEEFPVDTCQVIDIDFACDVTLICSSQLAASNDGWLLLVPNDVITTLYRKLKNCGARDVGWYAVDAITEEKGMPGLGAEIHPWITPLEAGLDSADKKLEFYGKDALAKKRDKPLTKRLAFVKVKQNDDDYFPWGGETIVHNGDVIGMVTSSVYSFAQGRPVCFALVEKDGEEITADFLQGKRLQMNIAGQMFDVEADFVKHQALS</sequence>
<evidence type="ECO:0000259" key="3">
    <source>
        <dbReference type="Pfam" id="PF01571"/>
    </source>
</evidence>
<dbReference type="GO" id="GO:0005737">
    <property type="term" value="C:cytoplasm"/>
    <property type="evidence" value="ECO:0000318"/>
    <property type="project" value="GO_Central"/>
</dbReference>
<evidence type="ECO:0008006" key="8">
    <source>
        <dbReference type="Google" id="ProtNLM"/>
    </source>
</evidence>
<keyword evidence="7" id="KW-1185">Reference proteome</keyword>
<name>A7RQ00_NEMVE</name>
<dbReference type="GO" id="GO:0005739">
    <property type="term" value="C:mitochondrion"/>
    <property type="evidence" value="ECO:0000318"/>
    <property type="project" value="GO_Central"/>
</dbReference>
<gene>
    <name evidence="6" type="ORF">NEMVEDRAFT_v1g89573</name>
</gene>
<dbReference type="HOGENOM" id="CLU_007884_11_0_1"/>
<dbReference type="FunCoup" id="A7RQ00">
    <property type="interactions" value="67"/>
</dbReference>
<evidence type="ECO:0000313" key="6">
    <source>
        <dbReference type="EMBL" id="EDO46472.1"/>
    </source>
</evidence>
<protein>
    <recommendedName>
        <fullName evidence="8">FAD-dependent oxidoreductase</fullName>
    </recommendedName>
</protein>
<dbReference type="InterPro" id="IPR032503">
    <property type="entry name" value="FAO_M"/>
</dbReference>
<dbReference type="InParanoid" id="A7RQ00"/>
<dbReference type="InterPro" id="IPR036188">
    <property type="entry name" value="FAD/NAD-bd_sf"/>
</dbReference>
<dbReference type="SUPFAM" id="SSF103025">
    <property type="entry name" value="Folate-binding domain"/>
    <property type="match status" value="1"/>
</dbReference>
<dbReference type="Proteomes" id="UP000001593">
    <property type="component" value="Unassembled WGS sequence"/>
</dbReference>
<dbReference type="Gene3D" id="3.30.1360.120">
    <property type="entry name" value="Probable tRNA modification gtpase trme, domain 1"/>
    <property type="match status" value="1"/>
</dbReference>
<dbReference type="STRING" id="45351.A7RQ00"/>
<dbReference type="Pfam" id="PF01266">
    <property type="entry name" value="DAO"/>
    <property type="match status" value="1"/>
</dbReference>
<dbReference type="SUPFAM" id="SSF54373">
    <property type="entry name" value="FAD-linked reductases, C-terminal domain"/>
    <property type="match status" value="1"/>
</dbReference>
<dbReference type="OMA" id="PFNVQRF"/>
<feature type="domain" description="GCVT N-terminal" evidence="3">
    <location>
        <begin position="426"/>
        <end position="697"/>
    </location>
</feature>
<dbReference type="Gene3D" id="3.30.70.1400">
    <property type="entry name" value="Aminomethyltransferase beta-barrel domains"/>
    <property type="match status" value="1"/>
</dbReference>
<dbReference type="Pfam" id="PF08669">
    <property type="entry name" value="GCV_T_C"/>
    <property type="match status" value="1"/>
</dbReference>
<dbReference type="FunFam" id="2.40.30.110:FF:000008">
    <property type="entry name" value="Sarcosine dehydrogenase"/>
    <property type="match status" value="1"/>
</dbReference>
<comment type="similarity">
    <text evidence="1">Belongs to the GcvT family.</text>
</comment>
<dbReference type="Pfam" id="PF16350">
    <property type="entry name" value="FAO_M"/>
    <property type="match status" value="1"/>
</dbReference>
<dbReference type="PhylomeDB" id="A7RQ00"/>
<organism evidence="6 7">
    <name type="scientific">Nematostella vectensis</name>
    <name type="common">Starlet sea anemone</name>
    <dbReference type="NCBI Taxonomy" id="45351"/>
    <lineage>
        <taxon>Eukaryota</taxon>
        <taxon>Metazoa</taxon>
        <taxon>Cnidaria</taxon>
        <taxon>Anthozoa</taxon>
        <taxon>Hexacorallia</taxon>
        <taxon>Actiniaria</taxon>
        <taxon>Edwardsiidae</taxon>
        <taxon>Nematostella</taxon>
    </lineage>
</organism>
<evidence type="ECO:0000256" key="1">
    <source>
        <dbReference type="ARBA" id="ARBA00008609"/>
    </source>
</evidence>
<dbReference type="AlphaFoldDB" id="A7RQ00"/>
<feature type="non-terminal residue" evidence="6">
    <location>
        <position position="808"/>
    </location>
</feature>
<feature type="domain" description="FAD dependent oxidoreductase central" evidence="5">
    <location>
        <begin position="369"/>
        <end position="423"/>
    </location>
</feature>
<proteinExistence type="inferred from homology"/>
<dbReference type="PANTHER" id="PTHR13847">
    <property type="entry name" value="SARCOSINE DEHYDROGENASE-RELATED"/>
    <property type="match status" value="1"/>
</dbReference>
<dbReference type="Pfam" id="PF01571">
    <property type="entry name" value="GCV_T"/>
    <property type="match status" value="1"/>
</dbReference>
<dbReference type="PANTHER" id="PTHR13847:SF193">
    <property type="entry name" value="PYRUVATE DEHYDROGENASE PHOSPHATASE REGULATORY SUBUNIT, MITOCHONDRIAL"/>
    <property type="match status" value="1"/>
</dbReference>
<dbReference type="InterPro" id="IPR029043">
    <property type="entry name" value="GcvT/YgfZ_C"/>
</dbReference>
<evidence type="ECO:0000259" key="5">
    <source>
        <dbReference type="Pfam" id="PF16350"/>
    </source>
</evidence>
<dbReference type="SUPFAM" id="SSF101790">
    <property type="entry name" value="Aminomethyltransferase beta-barrel domain"/>
    <property type="match status" value="1"/>
</dbReference>
<dbReference type="Gene3D" id="3.50.50.60">
    <property type="entry name" value="FAD/NAD(P)-binding domain"/>
    <property type="match status" value="1"/>
</dbReference>